<evidence type="ECO:0000259" key="1">
    <source>
        <dbReference type="SMART" id="SM00871"/>
    </source>
</evidence>
<comment type="caution">
    <text evidence="2">The sequence shown here is derived from an EMBL/GenBank/DDBJ whole genome shotgun (WGS) entry which is preliminary data.</text>
</comment>
<gene>
    <name evidence="2" type="ORF">EDD63_103107</name>
</gene>
<proteinExistence type="predicted"/>
<dbReference type="InterPro" id="IPR029442">
    <property type="entry name" value="GyrI-like"/>
</dbReference>
<dbReference type="EMBL" id="SODD01000003">
    <property type="protein sequence ID" value="TDW25819.1"/>
    <property type="molecule type" value="Genomic_DNA"/>
</dbReference>
<evidence type="ECO:0000313" key="2">
    <source>
        <dbReference type="EMBL" id="TDW25819.1"/>
    </source>
</evidence>
<evidence type="ECO:0000313" key="3">
    <source>
        <dbReference type="Proteomes" id="UP000294743"/>
    </source>
</evidence>
<dbReference type="Proteomes" id="UP000294743">
    <property type="component" value="Unassembled WGS sequence"/>
</dbReference>
<protein>
    <submittedName>
        <fullName evidence="2">Effector-binding domain-containing protein</fullName>
    </submittedName>
</protein>
<accession>A0A4R8A5F9</accession>
<sequence length="157" mass="18138">MAQVANITIQQQPERYFVSIRKNIHFFNEYADFLGKSIHTLLPMIEQNNTYPSSGLTVCFHNMELENLDVEVGYVVASQLEINGDVLLTKQPSRSIVLAIDRGPYEKQDPTLEALMQWINNHGYEMDGGIYYHYLNGEEQDVEEYLTQMYIPIVKSI</sequence>
<dbReference type="AlphaFoldDB" id="A0A4R8A5F9"/>
<dbReference type="Pfam" id="PF06445">
    <property type="entry name" value="GyrI-like"/>
    <property type="match status" value="1"/>
</dbReference>
<dbReference type="OrthoDB" id="9773308at2"/>
<reference evidence="2 3" key="1">
    <citation type="submission" date="2019-03" db="EMBL/GenBank/DDBJ databases">
        <title>Genomic Encyclopedia of Type Strains, Phase IV (KMG-IV): sequencing the most valuable type-strain genomes for metagenomic binning, comparative biology and taxonomic classification.</title>
        <authorList>
            <person name="Goeker M."/>
        </authorList>
    </citation>
    <scope>NUCLEOTIDE SEQUENCE [LARGE SCALE GENOMIC DNA]</scope>
    <source>
        <strain evidence="2 3">DSM 28867</strain>
    </source>
</reference>
<name>A0A4R8A5F9_9FIRM</name>
<dbReference type="InterPro" id="IPR010499">
    <property type="entry name" value="AraC_E-bd"/>
</dbReference>
<dbReference type="Gene3D" id="3.20.80.10">
    <property type="entry name" value="Regulatory factor, effector binding domain"/>
    <property type="match status" value="1"/>
</dbReference>
<dbReference type="SMART" id="SM00871">
    <property type="entry name" value="AraC_E_bind"/>
    <property type="match status" value="1"/>
</dbReference>
<organism evidence="2 3">
    <name type="scientific">Breznakia blatticola</name>
    <dbReference type="NCBI Taxonomy" id="1754012"/>
    <lineage>
        <taxon>Bacteria</taxon>
        <taxon>Bacillati</taxon>
        <taxon>Bacillota</taxon>
        <taxon>Erysipelotrichia</taxon>
        <taxon>Erysipelotrichales</taxon>
        <taxon>Erysipelotrichaceae</taxon>
        <taxon>Breznakia</taxon>
    </lineage>
</organism>
<dbReference type="SUPFAM" id="SSF55136">
    <property type="entry name" value="Probable bacterial effector-binding domain"/>
    <property type="match status" value="1"/>
</dbReference>
<feature type="domain" description="AraC effector-binding" evidence="1">
    <location>
        <begin position="5"/>
        <end position="154"/>
    </location>
</feature>
<dbReference type="RefSeq" id="WP_134167928.1">
    <property type="nucleotide sequence ID" value="NZ_SODD01000003.1"/>
</dbReference>
<dbReference type="InterPro" id="IPR011256">
    <property type="entry name" value="Reg_factor_effector_dom_sf"/>
</dbReference>
<keyword evidence="3" id="KW-1185">Reference proteome</keyword>